<feature type="domain" description="B box-type" evidence="6">
    <location>
        <begin position="1"/>
        <end position="45"/>
    </location>
</feature>
<evidence type="ECO:0000259" key="6">
    <source>
        <dbReference type="PROSITE" id="PS50119"/>
    </source>
</evidence>
<feature type="compositionally biased region" description="Acidic residues" evidence="5">
    <location>
        <begin position="82"/>
        <end position="132"/>
    </location>
</feature>
<proteinExistence type="predicted"/>
<keyword evidence="1" id="KW-0479">Metal-binding</keyword>
<dbReference type="InterPro" id="IPR000315">
    <property type="entry name" value="Znf_B-box"/>
</dbReference>
<keyword evidence="3" id="KW-0862">Zinc</keyword>
<dbReference type="CDD" id="cd19821">
    <property type="entry name" value="Bbox1_BBX-like"/>
    <property type="match status" value="1"/>
</dbReference>
<accession>A0A7J6GI72</accession>
<dbReference type="GO" id="GO:0008270">
    <property type="term" value="F:zinc ion binding"/>
    <property type="evidence" value="ECO:0007669"/>
    <property type="project" value="UniProtKB-KW"/>
</dbReference>
<evidence type="ECO:0000256" key="1">
    <source>
        <dbReference type="ARBA" id="ARBA00022723"/>
    </source>
</evidence>
<evidence type="ECO:0000313" key="7">
    <source>
        <dbReference type="EMBL" id="KAF4382577.1"/>
    </source>
</evidence>
<gene>
    <name evidence="7" type="ORF">F8388_015405</name>
</gene>
<evidence type="ECO:0000256" key="5">
    <source>
        <dbReference type="SAM" id="MobiDB-lite"/>
    </source>
</evidence>
<keyword evidence="2 4" id="KW-0863">Zinc-finger</keyword>
<dbReference type="PROSITE" id="PS50119">
    <property type="entry name" value="ZF_BBOX"/>
    <property type="match status" value="1"/>
</dbReference>
<feature type="region of interest" description="Disordered" evidence="5">
    <location>
        <begin position="79"/>
        <end position="241"/>
    </location>
</feature>
<dbReference type="PANTHER" id="PTHR31717:SF60">
    <property type="entry name" value="B-BOX TYPE ZINC FINGER FAMILY PROTEIN"/>
    <property type="match status" value="1"/>
</dbReference>
<name>A0A7J6GI72_CANSA</name>
<organism evidence="7 8">
    <name type="scientific">Cannabis sativa</name>
    <name type="common">Hemp</name>
    <name type="synonym">Marijuana</name>
    <dbReference type="NCBI Taxonomy" id="3483"/>
    <lineage>
        <taxon>Eukaryota</taxon>
        <taxon>Viridiplantae</taxon>
        <taxon>Streptophyta</taxon>
        <taxon>Embryophyta</taxon>
        <taxon>Tracheophyta</taxon>
        <taxon>Spermatophyta</taxon>
        <taxon>Magnoliopsida</taxon>
        <taxon>eudicotyledons</taxon>
        <taxon>Gunneridae</taxon>
        <taxon>Pentapetalae</taxon>
        <taxon>rosids</taxon>
        <taxon>fabids</taxon>
        <taxon>Rosales</taxon>
        <taxon>Cannabaceae</taxon>
        <taxon>Cannabis</taxon>
    </lineage>
</organism>
<comment type="caution">
    <text evidence="7">The sequence shown here is derived from an EMBL/GenBank/DDBJ whole genome shotgun (WGS) entry which is preliminary data.</text>
</comment>
<dbReference type="EMBL" id="JAATIP010000054">
    <property type="protein sequence ID" value="KAF4382577.1"/>
    <property type="molecule type" value="Genomic_DNA"/>
</dbReference>
<dbReference type="InterPro" id="IPR049808">
    <property type="entry name" value="CONSTANS-like_Bbox1"/>
</dbReference>
<dbReference type="AlphaFoldDB" id="A0A7J6GI72"/>
<dbReference type="Pfam" id="PF00643">
    <property type="entry name" value="zf-B_box"/>
    <property type="match status" value="1"/>
</dbReference>
<evidence type="ECO:0000256" key="3">
    <source>
        <dbReference type="ARBA" id="ARBA00022833"/>
    </source>
</evidence>
<dbReference type="PANTHER" id="PTHR31717">
    <property type="entry name" value="ZINC FINGER PROTEIN CONSTANS-LIKE 10"/>
    <property type="match status" value="1"/>
</dbReference>
<feature type="compositionally biased region" description="Low complexity" evidence="5">
    <location>
        <begin position="139"/>
        <end position="161"/>
    </location>
</feature>
<reference evidence="7 8" key="1">
    <citation type="journal article" date="2020" name="bioRxiv">
        <title>Sequence and annotation of 42 cannabis genomes reveals extensive copy number variation in cannabinoid synthesis and pathogen resistance genes.</title>
        <authorList>
            <person name="Mckernan K.J."/>
            <person name="Helbert Y."/>
            <person name="Kane L.T."/>
            <person name="Ebling H."/>
            <person name="Zhang L."/>
            <person name="Liu B."/>
            <person name="Eaton Z."/>
            <person name="Mclaughlin S."/>
            <person name="Kingan S."/>
            <person name="Baybayan P."/>
            <person name="Concepcion G."/>
            <person name="Jordan M."/>
            <person name="Riva A."/>
            <person name="Barbazuk W."/>
            <person name="Harkins T."/>
        </authorList>
    </citation>
    <scope>NUCLEOTIDE SEQUENCE [LARGE SCALE GENOMIC DNA]</scope>
    <source>
        <strain evidence="8">cv. Jamaican Lion 4</strain>
        <tissue evidence="7">Leaf</tissue>
    </source>
</reference>
<evidence type="ECO:0000313" key="8">
    <source>
        <dbReference type="Proteomes" id="UP000525078"/>
    </source>
</evidence>
<sequence>MKHCELCKGLARTYCESDKASLCWNCDVKVHGANFLVARHTRSVLCHLCQSPTPWKASGAELGVTVSVCESCVVVARNSTEGEGEEDESQGGNDVEFDSDDDLISEDDDEYSDEEDVAEEQEELDADDEDGDNQVVPWSASSTMTPPPAASSSSSGESVSTFCNGGEEFSEGFSLKRNREVSSHPTQDNLDHPFPKRRYFSAVTAPADVSGANGKDSSADSKPSKELKTDAERSGLEIRIA</sequence>
<evidence type="ECO:0000256" key="2">
    <source>
        <dbReference type="ARBA" id="ARBA00022771"/>
    </source>
</evidence>
<feature type="compositionally biased region" description="Basic and acidic residues" evidence="5">
    <location>
        <begin position="217"/>
        <end position="241"/>
    </location>
</feature>
<dbReference type="SMART" id="SM00336">
    <property type="entry name" value="BBOX"/>
    <property type="match status" value="1"/>
</dbReference>
<evidence type="ECO:0000256" key="4">
    <source>
        <dbReference type="PROSITE-ProRule" id="PRU00024"/>
    </source>
</evidence>
<dbReference type="Proteomes" id="UP000525078">
    <property type="component" value="Unassembled WGS sequence"/>
</dbReference>
<protein>
    <recommendedName>
        <fullName evidence="6">B box-type domain-containing protein</fullName>
    </recommendedName>
</protein>